<dbReference type="NCBIfam" id="NF009093">
    <property type="entry name" value="PRK12429.1"/>
    <property type="match status" value="1"/>
</dbReference>
<dbReference type="SUPFAM" id="SSF51735">
    <property type="entry name" value="NAD(P)-binding Rossmann-fold domains"/>
    <property type="match status" value="1"/>
</dbReference>
<evidence type="ECO:0000313" key="3">
    <source>
        <dbReference type="Proteomes" id="UP001565369"/>
    </source>
</evidence>
<dbReference type="InterPro" id="IPR050259">
    <property type="entry name" value="SDR"/>
</dbReference>
<dbReference type="Proteomes" id="UP001565369">
    <property type="component" value="Unassembled WGS sequence"/>
</dbReference>
<dbReference type="NCBIfam" id="TIGR01963">
    <property type="entry name" value="PHB_DH"/>
    <property type="match status" value="1"/>
</dbReference>
<keyword evidence="2" id="KW-0560">Oxidoreductase</keyword>
<dbReference type="InterPro" id="IPR011294">
    <property type="entry name" value="3-OHbutyrate_DH"/>
</dbReference>
<comment type="caution">
    <text evidence="2">The sequence shown here is derived from an EMBL/GenBank/DDBJ whole genome shotgun (WGS) entry which is preliminary data.</text>
</comment>
<protein>
    <submittedName>
        <fullName evidence="2">3-hydroxybutyrate dehydrogenase</fullName>
        <ecNumber evidence="2">1.1.1.30</ecNumber>
    </submittedName>
</protein>
<dbReference type="PANTHER" id="PTHR42879:SF2">
    <property type="entry name" value="3-OXOACYL-[ACYL-CARRIER-PROTEIN] REDUCTASE FABG"/>
    <property type="match status" value="1"/>
</dbReference>
<reference evidence="2 3" key="1">
    <citation type="submission" date="2024-07" db="EMBL/GenBank/DDBJ databases">
        <title>Genomic Encyclopedia of Type Strains, Phase V (KMG-V): Genome sequencing to study the core and pangenomes of soil and plant-associated prokaryotes.</title>
        <authorList>
            <person name="Whitman W."/>
        </authorList>
    </citation>
    <scope>NUCLEOTIDE SEQUENCE [LARGE SCALE GENOMIC DNA]</scope>
    <source>
        <strain evidence="2 3">USDA 152</strain>
    </source>
</reference>
<dbReference type="PROSITE" id="PS00061">
    <property type="entry name" value="ADH_SHORT"/>
    <property type="match status" value="1"/>
</dbReference>
<evidence type="ECO:0000313" key="2">
    <source>
        <dbReference type="EMBL" id="MEY9458762.1"/>
    </source>
</evidence>
<dbReference type="PANTHER" id="PTHR42879">
    <property type="entry name" value="3-OXOACYL-(ACYL-CARRIER-PROTEIN) REDUCTASE"/>
    <property type="match status" value="1"/>
</dbReference>
<dbReference type="EMBL" id="JBGBZJ010000003">
    <property type="protein sequence ID" value="MEY9458762.1"/>
    <property type="molecule type" value="Genomic_DNA"/>
</dbReference>
<comment type="similarity">
    <text evidence="1">Belongs to the short-chain dehydrogenases/reductases (SDR) family.</text>
</comment>
<dbReference type="PRINTS" id="PR00080">
    <property type="entry name" value="SDRFAMILY"/>
</dbReference>
<dbReference type="EC" id="1.1.1.30" evidence="2"/>
<sequence length="275" mass="28755">MNPRINFDQATKGIPMLKDKVAIVTGSTSGIGLGIAKELARLGANLVLNGFGDASEIETIRQGIEGEHGVRAVYDGADMSKAEAVRGLITATIEKFGRLDILVNNAGIQFTAPVDEFPIAKWDAILGINLSAAFHGIATAVPQMKKQRWGRIVNIASTHGLVASTHKAAYVAAKHGLVGLTKVVGLETAGSGVTCNAVCPGWVRTPLVEKQIGDMAAQRGISQQQAVEELLSEKQPSLDFASPEQLGGTVAFLCSPAADQITGTTISVDGGWTAQ</sequence>
<name>A0ABV4G5J7_9BRAD</name>
<gene>
    <name evidence="2" type="ORF">ABIG07_007710</name>
</gene>
<accession>A0ABV4G5J7</accession>
<dbReference type="GO" id="GO:0003858">
    <property type="term" value="F:3-hydroxybutyrate dehydrogenase activity"/>
    <property type="evidence" value="ECO:0007669"/>
    <property type="project" value="UniProtKB-EC"/>
</dbReference>
<dbReference type="Pfam" id="PF13561">
    <property type="entry name" value="adh_short_C2"/>
    <property type="match status" value="1"/>
</dbReference>
<dbReference type="CDD" id="cd08940">
    <property type="entry name" value="HBDH_SDR_c"/>
    <property type="match status" value="1"/>
</dbReference>
<proteinExistence type="inferred from homology"/>
<dbReference type="InterPro" id="IPR020904">
    <property type="entry name" value="Sc_DH/Rdtase_CS"/>
</dbReference>
<dbReference type="Gene3D" id="3.40.50.720">
    <property type="entry name" value="NAD(P)-binding Rossmann-like Domain"/>
    <property type="match status" value="1"/>
</dbReference>
<dbReference type="InterPro" id="IPR036291">
    <property type="entry name" value="NAD(P)-bd_dom_sf"/>
</dbReference>
<organism evidence="2 3">
    <name type="scientific">Bradyrhizobium ottawaense</name>
    <dbReference type="NCBI Taxonomy" id="931866"/>
    <lineage>
        <taxon>Bacteria</taxon>
        <taxon>Pseudomonadati</taxon>
        <taxon>Pseudomonadota</taxon>
        <taxon>Alphaproteobacteria</taxon>
        <taxon>Hyphomicrobiales</taxon>
        <taxon>Nitrobacteraceae</taxon>
        <taxon>Bradyrhizobium</taxon>
    </lineage>
</organism>
<dbReference type="InterPro" id="IPR002347">
    <property type="entry name" value="SDR_fam"/>
</dbReference>
<evidence type="ECO:0000256" key="1">
    <source>
        <dbReference type="ARBA" id="ARBA00006484"/>
    </source>
</evidence>
<dbReference type="PRINTS" id="PR00081">
    <property type="entry name" value="GDHRDH"/>
</dbReference>
<keyword evidence="3" id="KW-1185">Reference proteome</keyword>